<keyword evidence="2" id="KW-1185">Reference proteome</keyword>
<reference evidence="1" key="1">
    <citation type="submission" date="2024-03" db="EMBL/GenBank/DDBJ databases">
        <title>Whole genome sequecning of epiphytes from Marcgravia umbellata leaves.</title>
        <authorList>
            <person name="Kumar G."/>
            <person name="Savka M.A."/>
        </authorList>
    </citation>
    <scope>NUCLEOTIDE SEQUENCE</scope>
    <source>
        <strain evidence="1">RIT_BL5</strain>
    </source>
</reference>
<evidence type="ECO:0000313" key="1">
    <source>
        <dbReference type="EMBL" id="MEJ8306667.1"/>
    </source>
</evidence>
<organism evidence="1 2">
    <name type="scientific">Saccharibacillus sacchari</name>
    <dbReference type="NCBI Taxonomy" id="456493"/>
    <lineage>
        <taxon>Bacteria</taxon>
        <taxon>Bacillati</taxon>
        <taxon>Bacillota</taxon>
        <taxon>Bacilli</taxon>
        <taxon>Bacillales</taxon>
        <taxon>Paenibacillaceae</taxon>
        <taxon>Saccharibacillus</taxon>
    </lineage>
</organism>
<comment type="caution">
    <text evidence="1">The sequence shown here is derived from an EMBL/GenBank/DDBJ whole genome shotgun (WGS) entry which is preliminary data.</text>
</comment>
<name>A0ACC6PIM7_9BACL</name>
<sequence length="109" mass="12701">MEYIDIEKNLVPYRFDVDLDDELFTFEVNYNPERDFFTVDLEKDGEVLVVGEKIVYGTPLFADVWDSRFPAQTILPWDESNLSTAVTWETLGVTCFLFTPTEEDLDDDD</sequence>
<dbReference type="EMBL" id="JBBKAR010000056">
    <property type="protein sequence ID" value="MEJ8306667.1"/>
    <property type="molecule type" value="Genomic_DNA"/>
</dbReference>
<proteinExistence type="predicted"/>
<gene>
    <name evidence="1" type="ORF">WKI47_22380</name>
</gene>
<protein>
    <submittedName>
        <fullName evidence="1">Uncharacterized protein</fullName>
    </submittedName>
</protein>
<accession>A0ACC6PIM7</accession>
<dbReference type="Proteomes" id="UP001380953">
    <property type="component" value="Unassembled WGS sequence"/>
</dbReference>
<evidence type="ECO:0000313" key="2">
    <source>
        <dbReference type="Proteomes" id="UP001380953"/>
    </source>
</evidence>